<feature type="domain" description="HTH marR-type" evidence="4">
    <location>
        <begin position="4"/>
        <end position="136"/>
    </location>
</feature>
<evidence type="ECO:0000313" key="5">
    <source>
        <dbReference type="EMBL" id="RGQ05387.1"/>
    </source>
</evidence>
<evidence type="ECO:0000259" key="4">
    <source>
        <dbReference type="PROSITE" id="PS50995"/>
    </source>
</evidence>
<organism evidence="5 6">
    <name type="scientific">Megamonas rupellensis</name>
    <dbReference type="NCBI Taxonomy" id="491921"/>
    <lineage>
        <taxon>Bacteria</taxon>
        <taxon>Bacillati</taxon>
        <taxon>Bacillota</taxon>
        <taxon>Negativicutes</taxon>
        <taxon>Selenomonadales</taxon>
        <taxon>Selenomonadaceae</taxon>
        <taxon>Megamonas</taxon>
    </lineage>
</organism>
<dbReference type="InterPro" id="IPR036390">
    <property type="entry name" value="WH_DNA-bd_sf"/>
</dbReference>
<evidence type="ECO:0000256" key="3">
    <source>
        <dbReference type="ARBA" id="ARBA00023163"/>
    </source>
</evidence>
<dbReference type="Proteomes" id="UP000284662">
    <property type="component" value="Unassembled WGS sequence"/>
</dbReference>
<accession>A0A411ZRF0</accession>
<comment type="caution">
    <text evidence="5">The sequence shown here is derived from an EMBL/GenBank/DDBJ whole genome shotgun (WGS) entry which is preliminary data.</text>
</comment>
<dbReference type="InterPro" id="IPR036388">
    <property type="entry name" value="WH-like_DNA-bd_sf"/>
</dbReference>
<dbReference type="InterPro" id="IPR023187">
    <property type="entry name" value="Tscrpt_reg_MarR-type_CS"/>
</dbReference>
<dbReference type="SMART" id="SM00347">
    <property type="entry name" value="HTH_MARR"/>
    <property type="match status" value="1"/>
</dbReference>
<keyword evidence="3" id="KW-0804">Transcription</keyword>
<evidence type="ECO:0000256" key="2">
    <source>
        <dbReference type="ARBA" id="ARBA00023125"/>
    </source>
</evidence>
<dbReference type="SUPFAM" id="SSF46785">
    <property type="entry name" value="Winged helix' DNA-binding domain"/>
    <property type="match status" value="1"/>
</dbReference>
<sequence>MFLEKSLGYTICTIARKIHQNLTHKFSPYNITPEQWVVLNQIHINKNISQKKLADIIQKDPNNVKVLVDKLEQKELIKRAPNPNDKRAFFLSTTNKGIELIDTLNEVDISVISDVEKSLTKEENILLLELLSKIEKNFSSSSK</sequence>
<evidence type="ECO:0000313" key="6">
    <source>
        <dbReference type="Proteomes" id="UP000284662"/>
    </source>
</evidence>
<dbReference type="AlphaFoldDB" id="A0A411ZRF0"/>
<dbReference type="RefSeq" id="WP_117585237.1">
    <property type="nucleotide sequence ID" value="NZ_QRST01000010.1"/>
</dbReference>
<dbReference type="EMBL" id="QRST01000010">
    <property type="protein sequence ID" value="RGQ05387.1"/>
    <property type="molecule type" value="Genomic_DNA"/>
</dbReference>
<reference evidence="5 6" key="1">
    <citation type="submission" date="2018-08" db="EMBL/GenBank/DDBJ databases">
        <title>A genome reference for cultivated species of the human gut microbiota.</title>
        <authorList>
            <person name="Zou Y."/>
            <person name="Xue W."/>
            <person name="Luo G."/>
        </authorList>
    </citation>
    <scope>NUCLEOTIDE SEQUENCE [LARGE SCALE GENOMIC DNA]</scope>
    <source>
        <strain evidence="5 6">AF29-2</strain>
    </source>
</reference>
<dbReference type="PRINTS" id="PR00598">
    <property type="entry name" value="HTHMARR"/>
</dbReference>
<dbReference type="PANTHER" id="PTHR42756">
    <property type="entry name" value="TRANSCRIPTIONAL REGULATOR, MARR"/>
    <property type="match status" value="1"/>
</dbReference>
<keyword evidence="1" id="KW-0805">Transcription regulation</keyword>
<dbReference type="GO" id="GO:0003677">
    <property type="term" value="F:DNA binding"/>
    <property type="evidence" value="ECO:0007669"/>
    <property type="project" value="UniProtKB-KW"/>
</dbReference>
<evidence type="ECO:0000256" key="1">
    <source>
        <dbReference type="ARBA" id="ARBA00023015"/>
    </source>
</evidence>
<dbReference type="Gene3D" id="1.10.10.10">
    <property type="entry name" value="Winged helix-like DNA-binding domain superfamily/Winged helix DNA-binding domain"/>
    <property type="match status" value="1"/>
</dbReference>
<dbReference type="PROSITE" id="PS50995">
    <property type="entry name" value="HTH_MARR_2"/>
    <property type="match status" value="1"/>
</dbReference>
<dbReference type="Pfam" id="PF01047">
    <property type="entry name" value="MarR"/>
    <property type="match status" value="1"/>
</dbReference>
<dbReference type="GO" id="GO:0003700">
    <property type="term" value="F:DNA-binding transcription factor activity"/>
    <property type="evidence" value="ECO:0007669"/>
    <property type="project" value="InterPro"/>
</dbReference>
<proteinExistence type="predicted"/>
<keyword evidence="2" id="KW-0238">DNA-binding</keyword>
<gene>
    <name evidence="5" type="ORF">DWZ11_06670</name>
</gene>
<dbReference type="PANTHER" id="PTHR42756:SF1">
    <property type="entry name" value="TRANSCRIPTIONAL REPRESSOR OF EMRAB OPERON"/>
    <property type="match status" value="1"/>
</dbReference>
<dbReference type="PROSITE" id="PS01117">
    <property type="entry name" value="HTH_MARR_1"/>
    <property type="match status" value="1"/>
</dbReference>
<dbReference type="InterPro" id="IPR000835">
    <property type="entry name" value="HTH_MarR-typ"/>
</dbReference>
<name>A0A411ZRF0_9FIRM</name>
<protein>
    <submittedName>
        <fullName evidence="5">MarR family transcriptional regulator</fullName>
    </submittedName>
</protein>